<dbReference type="GO" id="GO:0016787">
    <property type="term" value="F:hydrolase activity"/>
    <property type="evidence" value="ECO:0007669"/>
    <property type="project" value="UniProtKB-KW"/>
</dbReference>
<dbReference type="RefSeq" id="WP_232210956.1">
    <property type="nucleotide sequence ID" value="NZ_VLJS01000047.1"/>
</dbReference>
<organism evidence="5 6">
    <name type="scientific">Pseudoxanthomonas taiwanensis J19</name>
    <dbReference type="NCBI Taxonomy" id="935569"/>
    <lineage>
        <taxon>Bacteria</taxon>
        <taxon>Pseudomonadati</taxon>
        <taxon>Pseudomonadota</taxon>
        <taxon>Gammaproteobacteria</taxon>
        <taxon>Lysobacterales</taxon>
        <taxon>Lysobacteraceae</taxon>
        <taxon>Pseudoxanthomonas</taxon>
    </lineage>
</organism>
<dbReference type="EMBL" id="VLJS01000047">
    <property type="protein sequence ID" value="TWH15051.1"/>
    <property type="molecule type" value="Genomic_DNA"/>
</dbReference>
<reference evidence="5 6" key="1">
    <citation type="submission" date="2019-07" db="EMBL/GenBank/DDBJ databases">
        <title>Genome sequencing of lignin-degrading bacterial isolates.</title>
        <authorList>
            <person name="Gladden J."/>
        </authorList>
    </citation>
    <scope>NUCLEOTIDE SEQUENCE [LARGE SCALE GENOMIC DNA]</scope>
    <source>
        <strain evidence="5 6">J19</strain>
    </source>
</reference>
<accession>A0A562DZM6</accession>
<proteinExistence type="inferred from homology"/>
<dbReference type="Pfam" id="PF00135">
    <property type="entry name" value="COesterase"/>
    <property type="match status" value="1"/>
</dbReference>
<dbReference type="InterPro" id="IPR050309">
    <property type="entry name" value="Type-B_Carboxylest/Lipase"/>
</dbReference>
<comment type="caution">
    <text evidence="5">The sequence shown here is derived from an EMBL/GenBank/DDBJ whole genome shotgun (WGS) entry which is preliminary data.</text>
</comment>
<dbReference type="AlphaFoldDB" id="A0A562DZM6"/>
<evidence type="ECO:0000313" key="6">
    <source>
        <dbReference type="Proteomes" id="UP000321583"/>
    </source>
</evidence>
<dbReference type="PROSITE" id="PS00122">
    <property type="entry name" value="CARBOXYLESTERASE_B_1"/>
    <property type="match status" value="1"/>
</dbReference>
<evidence type="ECO:0000313" key="5">
    <source>
        <dbReference type="EMBL" id="TWH15051.1"/>
    </source>
</evidence>
<keyword evidence="3" id="KW-0732">Signal</keyword>
<dbReference type="PANTHER" id="PTHR11559">
    <property type="entry name" value="CARBOXYLESTERASE"/>
    <property type="match status" value="1"/>
</dbReference>
<dbReference type="SUPFAM" id="SSF53474">
    <property type="entry name" value="alpha/beta-Hydrolases"/>
    <property type="match status" value="1"/>
</dbReference>
<evidence type="ECO:0000259" key="4">
    <source>
        <dbReference type="Pfam" id="PF00135"/>
    </source>
</evidence>
<feature type="domain" description="Carboxylesterase type B" evidence="4">
    <location>
        <begin position="28"/>
        <end position="499"/>
    </location>
</feature>
<dbReference type="InterPro" id="IPR029058">
    <property type="entry name" value="AB_hydrolase_fold"/>
</dbReference>
<comment type="similarity">
    <text evidence="1 3">Belongs to the type-B carboxylesterase/lipase family.</text>
</comment>
<sequence>MTRSTFRSLVVSAVLGCAALPGAAWSQGPVVHAPVGALRGEALDGGIHAFLGIPYAEPPVKQLRWRAPVPAKPWKGTREATRFGPACVQPPPRPGSIYSPGEALPTSEDCLSLNIWTPAEAKDAPVFVWIHGGSLVAGSSREPMYDGARLAAQGMVVVSINYRLGVLGYLAHPDLSAESADGVSGNYGLLDQIEALRWVQRNIAAFGGDPGNVTIAGESAGALSVMYLMAAPPARGLFHKAIAQSAYMITTPALREAAHGMPAAEESGLELGRKLGVRGLPRLRAMDPQELTVKAAMSGFLPFGNVDGKVLPAQLVEVFDRGEQAPVPILAGFNEGEIRSLRFLLPPKPADAAAYEAAIRAAYGDLAEAMLDRYPATDLDAAMLATTRDAMYGWTAERLVRKQAELGLPSYLYYFNHGYPAADEAGLHAFHAAELPYVFARHDRTPPQWPKAPDSDGERALTAAMSGYWASFARSGQPVVAGQPAWQPYGQARAYMAFDGAPVPGEKLMPGMYELVEQVVCRRRAQGGQPWHWNVGIAAPPLPAGVPGCP</sequence>
<keyword evidence="6" id="KW-1185">Reference proteome</keyword>
<feature type="signal peptide" evidence="3">
    <location>
        <begin position="1"/>
        <end position="26"/>
    </location>
</feature>
<protein>
    <recommendedName>
        <fullName evidence="3">Carboxylic ester hydrolase</fullName>
        <ecNumber evidence="3">3.1.1.-</ecNumber>
    </recommendedName>
</protein>
<dbReference type="Gene3D" id="3.40.50.1820">
    <property type="entry name" value="alpha/beta hydrolase"/>
    <property type="match status" value="1"/>
</dbReference>
<feature type="chain" id="PRO_5022261701" description="Carboxylic ester hydrolase" evidence="3">
    <location>
        <begin position="27"/>
        <end position="550"/>
    </location>
</feature>
<dbReference type="Proteomes" id="UP000321583">
    <property type="component" value="Unassembled WGS sequence"/>
</dbReference>
<name>A0A562DZM6_9GAMM</name>
<dbReference type="InterPro" id="IPR019826">
    <property type="entry name" value="Carboxylesterase_B_AS"/>
</dbReference>
<dbReference type="EC" id="3.1.1.-" evidence="3"/>
<evidence type="ECO:0000256" key="1">
    <source>
        <dbReference type="ARBA" id="ARBA00005964"/>
    </source>
</evidence>
<keyword evidence="2 3" id="KW-0378">Hydrolase</keyword>
<gene>
    <name evidence="5" type="ORF">L613_000200000070</name>
</gene>
<dbReference type="InterPro" id="IPR002018">
    <property type="entry name" value="CarbesteraseB"/>
</dbReference>
<evidence type="ECO:0000256" key="2">
    <source>
        <dbReference type="ARBA" id="ARBA00022801"/>
    </source>
</evidence>
<evidence type="ECO:0000256" key="3">
    <source>
        <dbReference type="RuleBase" id="RU361235"/>
    </source>
</evidence>